<dbReference type="HOGENOM" id="CLU_3408971_0_0_0"/>
<accession>D5MFC2</accession>
<evidence type="ECO:0000313" key="1">
    <source>
        <dbReference type="EMBL" id="CBE68451.1"/>
    </source>
</evidence>
<dbReference type="AlphaFoldDB" id="D5MFC2"/>
<dbReference type="EMBL" id="FP565575">
    <property type="protein sequence ID" value="CBE68451.1"/>
    <property type="molecule type" value="Genomic_DNA"/>
</dbReference>
<sequence>MTRDVNLLTALADVVGMADLTADLRTSSA</sequence>
<organism evidence="1 2">
    <name type="scientific">Methylomirabilis oxygeniifera</name>
    <dbReference type="NCBI Taxonomy" id="671143"/>
    <lineage>
        <taxon>Bacteria</taxon>
        <taxon>Candidatus Methylomirabilota</taxon>
        <taxon>Candidatus Methylomirabilia</taxon>
        <taxon>Candidatus Methylomirabilales</taxon>
        <taxon>Candidatus Methylomirabilaceae</taxon>
        <taxon>Candidatus Methylomirabilis</taxon>
    </lineage>
</organism>
<dbReference type="Proteomes" id="UP000006898">
    <property type="component" value="Chromosome"/>
</dbReference>
<protein>
    <submittedName>
        <fullName evidence="1">Uncharacterized protein</fullName>
    </submittedName>
</protein>
<proteinExistence type="predicted"/>
<dbReference type="KEGG" id="mox:DAMO_1391"/>
<name>D5MFC2_METO1</name>
<dbReference type="STRING" id="671143.DAMO_1391"/>
<evidence type="ECO:0000313" key="2">
    <source>
        <dbReference type="Proteomes" id="UP000006898"/>
    </source>
</evidence>
<gene>
    <name evidence="1" type="ORF">DAMO_1391</name>
</gene>
<reference evidence="1 2" key="1">
    <citation type="journal article" date="2010" name="Nature">
        <title>Nitrite-driven anaerobic methane oxidation by oxygenic bacteria.</title>
        <authorList>
            <person name="Ettwig K.F."/>
            <person name="Butler M.K."/>
            <person name="Le Paslier D."/>
            <person name="Pelletier E."/>
            <person name="Mangenot S."/>
            <person name="Kuypers M.M.M."/>
            <person name="Schreiber F."/>
            <person name="Dutilh B.E."/>
            <person name="Zedelius J."/>
            <person name="de Beer D."/>
            <person name="Gloerich J."/>
            <person name="Wessels H.J.C.T."/>
            <person name="van Allen T."/>
            <person name="Luesken F."/>
            <person name="Wu M."/>
            <person name="van de Pas-Schoonen K.T."/>
            <person name="Op den Camp H.J.M."/>
            <person name="Janssen-Megens E.M."/>
            <person name="Francoijs K-J."/>
            <person name="Stunnenberg H."/>
            <person name="Weissenbach J."/>
            <person name="Jetten M.S.M."/>
            <person name="Strous M."/>
        </authorList>
    </citation>
    <scope>NUCLEOTIDE SEQUENCE [LARGE SCALE GENOMIC DNA]</scope>
</reference>